<dbReference type="InterPro" id="IPR006058">
    <property type="entry name" value="2Fe2S_fd_BS"/>
</dbReference>
<gene>
    <name evidence="12" type="primary">hmp_2</name>
    <name evidence="12" type="ORF">Spa11_41570</name>
</gene>
<evidence type="ECO:0000313" key="12">
    <source>
        <dbReference type="EMBL" id="QDV75934.1"/>
    </source>
</evidence>
<keyword evidence="2" id="KW-0285">Flavoprotein</keyword>
<dbReference type="InterPro" id="IPR050415">
    <property type="entry name" value="MRET"/>
</dbReference>
<name>A0A518KDR1_9BACT</name>
<keyword evidence="7" id="KW-0408">Iron</keyword>
<dbReference type="Proteomes" id="UP000316426">
    <property type="component" value="Chromosome"/>
</dbReference>
<dbReference type="Gene3D" id="3.10.20.30">
    <property type="match status" value="1"/>
</dbReference>
<evidence type="ECO:0000313" key="13">
    <source>
        <dbReference type="Proteomes" id="UP000316426"/>
    </source>
</evidence>
<dbReference type="InterPro" id="IPR017938">
    <property type="entry name" value="Riboflavin_synthase-like_b-brl"/>
</dbReference>
<organism evidence="12 13">
    <name type="scientific">Botrimarina mediterranea</name>
    <dbReference type="NCBI Taxonomy" id="2528022"/>
    <lineage>
        <taxon>Bacteria</taxon>
        <taxon>Pseudomonadati</taxon>
        <taxon>Planctomycetota</taxon>
        <taxon>Planctomycetia</taxon>
        <taxon>Pirellulales</taxon>
        <taxon>Lacipirellulaceae</taxon>
        <taxon>Botrimarina</taxon>
    </lineage>
</organism>
<dbReference type="AlphaFoldDB" id="A0A518KDR1"/>
<dbReference type="Pfam" id="PF00175">
    <property type="entry name" value="NAD_binding_1"/>
    <property type="match status" value="1"/>
</dbReference>
<feature type="domain" description="FAD-binding FR-type" evidence="11">
    <location>
        <begin position="71"/>
        <end position="185"/>
    </location>
</feature>
<dbReference type="CDD" id="cd06184">
    <property type="entry name" value="flavohem_like_fad_nad_binding"/>
    <property type="match status" value="1"/>
</dbReference>
<dbReference type="PANTHER" id="PTHR47354">
    <property type="entry name" value="NADH OXIDOREDUCTASE HCR"/>
    <property type="match status" value="1"/>
</dbReference>
<evidence type="ECO:0000256" key="3">
    <source>
        <dbReference type="ARBA" id="ARBA00022714"/>
    </source>
</evidence>
<feature type="domain" description="2Fe-2S ferredoxin-type" evidence="10">
    <location>
        <begin position="340"/>
        <end position="426"/>
    </location>
</feature>
<feature type="transmembrane region" description="Helical" evidence="9">
    <location>
        <begin position="12"/>
        <end position="32"/>
    </location>
</feature>
<dbReference type="EMBL" id="CP036349">
    <property type="protein sequence ID" value="QDV75934.1"/>
    <property type="molecule type" value="Genomic_DNA"/>
</dbReference>
<dbReference type="InterPro" id="IPR001041">
    <property type="entry name" value="2Fe-2S_ferredoxin-type"/>
</dbReference>
<reference evidence="12 13" key="1">
    <citation type="submission" date="2019-02" db="EMBL/GenBank/DDBJ databases">
        <title>Deep-cultivation of Planctomycetes and their phenomic and genomic characterization uncovers novel biology.</title>
        <authorList>
            <person name="Wiegand S."/>
            <person name="Jogler M."/>
            <person name="Boedeker C."/>
            <person name="Pinto D."/>
            <person name="Vollmers J."/>
            <person name="Rivas-Marin E."/>
            <person name="Kohn T."/>
            <person name="Peeters S.H."/>
            <person name="Heuer A."/>
            <person name="Rast P."/>
            <person name="Oberbeckmann S."/>
            <person name="Bunk B."/>
            <person name="Jeske O."/>
            <person name="Meyerdierks A."/>
            <person name="Storesund J.E."/>
            <person name="Kallscheuer N."/>
            <person name="Luecker S."/>
            <person name="Lage O.M."/>
            <person name="Pohl T."/>
            <person name="Merkel B.J."/>
            <person name="Hornburger P."/>
            <person name="Mueller R.-W."/>
            <person name="Bruemmer F."/>
            <person name="Labrenz M."/>
            <person name="Spormann A.M."/>
            <person name="Op den Camp H."/>
            <person name="Overmann J."/>
            <person name="Amann R."/>
            <person name="Jetten M.S.M."/>
            <person name="Mascher T."/>
            <person name="Medema M.H."/>
            <person name="Devos D.P."/>
            <person name="Kaster A.-K."/>
            <person name="Ovreas L."/>
            <person name="Rohde M."/>
            <person name="Galperin M.Y."/>
            <person name="Jogler C."/>
        </authorList>
    </citation>
    <scope>NUCLEOTIDE SEQUENCE [LARGE SCALE GENOMIC DNA]</scope>
    <source>
        <strain evidence="12 13">Spa11</strain>
    </source>
</reference>
<dbReference type="Pfam" id="PF00970">
    <property type="entry name" value="FAD_binding_6"/>
    <property type="match status" value="1"/>
</dbReference>
<dbReference type="Gene3D" id="3.40.50.80">
    <property type="entry name" value="Nucleotide-binding domain of ferredoxin-NADP reductase (FNR) module"/>
    <property type="match status" value="1"/>
</dbReference>
<sequence precursor="true">MPSPGDPLLFYSGAAMCLVVAGQAAIGAAGVWRSRLQRRLQSDADAEAFRIEVHAAAESARARLARKLAWDGRRPLRVSAVVDETADVKSLFLTSPDARPLPRFIPGQYLTLSLPAGPGGNEVVRCYSLSDRPRPEYYRLSIRRQDAPPNPPDVPAGVASCWLHRHARVGMTIECEAPKGAFFYNPGEPRPAVLIGAGVGVTPLVSMLEAVQHARINTPTYAFFGFRDGASHLFADAVNAIAEANPLVRPHYAYSKPSENDRLGVHYHSRGHVSLELLRRELPSNNFDYYLCGPGRMMQTLVPELLDWGVPEDSIHFEAFGPASVTTKSGASLIEKALGSPVCFGAGTTPIVWDGAKGSLLEMAEAAGVPIGAGCRAGNCGACRVRILDGKVNALRKPGVVLTSGECLACISLPEGPVVLDADAVPAKGGRNP</sequence>
<evidence type="ECO:0000256" key="6">
    <source>
        <dbReference type="ARBA" id="ARBA00023002"/>
    </source>
</evidence>
<dbReference type="InterPro" id="IPR012675">
    <property type="entry name" value="Beta-grasp_dom_sf"/>
</dbReference>
<dbReference type="PROSITE" id="PS00197">
    <property type="entry name" value="2FE2S_FER_1"/>
    <property type="match status" value="1"/>
</dbReference>
<dbReference type="GO" id="GO:0051537">
    <property type="term" value="F:2 iron, 2 sulfur cluster binding"/>
    <property type="evidence" value="ECO:0007669"/>
    <property type="project" value="UniProtKB-KW"/>
</dbReference>
<evidence type="ECO:0000256" key="5">
    <source>
        <dbReference type="ARBA" id="ARBA00022827"/>
    </source>
</evidence>
<keyword evidence="4" id="KW-0479">Metal-binding</keyword>
<accession>A0A518KDR1</accession>
<dbReference type="CDD" id="cd00207">
    <property type="entry name" value="fer2"/>
    <property type="match status" value="1"/>
</dbReference>
<dbReference type="InterPro" id="IPR001433">
    <property type="entry name" value="OxRdtase_FAD/NAD-bd"/>
</dbReference>
<dbReference type="Gene3D" id="2.40.30.10">
    <property type="entry name" value="Translation factors"/>
    <property type="match status" value="1"/>
</dbReference>
<protein>
    <submittedName>
        <fullName evidence="12">Flavohemoprotein</fullName>
        <ecNumber evidence="12">1.14.12.17</ecNumber>
    </submittedName>
</protein>
<dbReference type="PANTHER" id="PTHR47354:SF8">
    <property type="entry name" value="1,2-PHENYLACETYL-COA EPOXIDASE, SUBUNIT E"/>
    <property type="match status" value="1"/>
</dbReference>
<dbReference type="InterPro" id="IPR008333">
    <property type="entry name" value="Cbr1-like_FAD-bd_dom"/>
</dbReference>
<keyword evidence="8" id="KW-0411">Iron-sulfur</keyword>
<dbReference type="PRINTS" id="PR00371">
    <property type="entry name" value="FPNCR"/>
</dbReference>
<dbReference type="InterPro" id="IPR036010">
    <property type="entry name" value="2Fe-2S_ferredoxin-like_sf"/>
</dbReference>
<evidence type="ECO:0000256" key="4">
    <source>
        <dbReference type="ARBA" id="ARBA00022723"/>
    </source>
</evidence>
<dbReference type="PROSITE" id="PS51085">
    <property type="entry name" value="2FE2S_FER_2"/>
    <property type="match status" value="1"/>
</dbReference>
<evidence type="ECO:0000256" key="7">
    <source>
        <dbReference type="ARBA" id="ARBA00023004"/>
    </source>
</evidence>
<keyword evidence="9" id="KW-0472">Membrane</keyword>
<proteinExistence type="predicted"/>
<dbReference type="EC" id="1.14.12.17" evidence="12"/>
<keyword evidence="13" id="KW-1185">Reference proteome</keyword>
<dbReference type="GO" id="GO:0046872">
    <property type="term" value="F:metal ion binding"/>
    <property type="evidence" value="ECO:0007669"/>
    <property type="project" value="UniProtKB-KW"/>
</dbReference>
<dbReference type="KEGG" id="bmei:Spa11_41570"/>
<keyword evidence="3" id="KW-0001">2Fe-2S</keyword>
<keyword evidence="9" id="KW-0812">Transmembrane</keyword>
<evidence type="ECO:0000256" key="2">
    <source>
        <dbReference type="ARBA" id="ARBA00022630"/>
    </source>
</evidence>
<keyword evidence="5" id="KW-0274">FAD</keyword>
<evidence type="ECO:0000256" key="1">
    <source>
        <dbReference type="ARBA" id="ARBA00001974"/>
    </source>
</evidence>
<evidence type="ECO:0000259" key="11">
    <source>
        <dbReference type="PROSITE" id="PS51384"/>
    </source>
</evidence>
<dbReference type="GO" id="GO:0050660">
    <property type="term" value="F:flavin adenine dinucleotide binding"/>
    <property type="evidence" value="ECO:0007669"/>
    <property type="project" value="TreeGrafter"/>
</dbReference>
<dbReference type="InterPro" id="IPR001709">
    <property type="entry name" value="Flavoprot_Pyr_Nucl_cyt_Rdtase"/>
</dbReference>
<dbReference type="InterPro" id="IPR017927">
    <property type="entry name" value="FAD-bd_FR_type"/>
</dbReference>
<dbReference type="RefSeq" id="WP_145116159.1">
    <property type="nucleotide sequence ID" value="NZ_CP036349.1"/>
</dbReference>
<evidence type="ECO:0000256" key="9">
    <source>
        <dbReference type="SAM" id="Phobius"/>
    </source>
</evidence>
<dbReference type="GO" id="GO:0008941">
    <property type="term" value="F:nitric oxide dioxygenase NAD(P)H activity"/>
    <property type="evidence" value="ECO:0007669"/>
    <property type="project" value="UniProtKB-EC"/>
</dbReference>
<dbReference type="PROSITE" id="PS51384">
    <property type="entry name" value="FAD_FR"/>
    <property type="match status" value="1"/>
</dbReference>
<evidence type="ECO:0000256" key="8">
    <source>
        <dbReference type="ARBA" id="ARBA00023014"/>
    </source>
</evidence>
<dbReference type="SUPFAM" id="SSF52343">
    <property type="entry name" value="Ferredoxin reductase-like, C-terminal NADP-linked domain"/>
    <property type="match status" value="1"/>
</dbReference>
<dbReference type="SUPFAM" id="SSF63380">
    <property type="entry name" value="Riboflavin synthase domain-like"/>
    <property type="match status" value="1"/>
</dbReference>
<comment type="cofactor">
    <cofactor evidence="1">
        <name>FAD</name>
        <dbReference type="ChEBI" id="CHEBI:57692"/>
    </cofactor>
</comment>
<dbReference type="SUPFAM" id="SSF54292">
    <property type="entry name" value="2Fe-2S ferredoxin-like"/>
    <property type="match status" value="1"/>
</dbReference>
<dbReference type="InterPro" id="IPR039261">
    <property type="entry name" value="FNR_nucleotide-bd"/>
</dbReference>
<keyword evidence="9" id="KW-1133">Transmembrane helix</keyword>
<evidence type="ECO:0000259" key="10">
    <source>
        <dbReference type="PROSITE" id="PS51085"/>
    </source>
</evidence>
<dbReference type="Pfam" id="PF00111">
    <property type="entry name" value="Fer2"/>
    <property type="match status" value="1"/>
</dbReference>
<keyword evidence="6 12" id="KW-0560">Oxidoreductase</keyword>